<protein>
    <submittedName>
        <fullName evidence="1">Uncharacterized protein</fullName>
    </submittedName>
</protein>
<accession>A0AAD9PUH5</accession>
<sequence length="62" mass="7204">MDRMILIKENEDMIQSLSEAVIDDMAILYRLDKRRIANFRACPDIFPKPNPRIGATNLSRLN</sequence>
<dbReference type="AlphaFoldDB" id="A0AAD9PUH5"/>
<gene>
    <name evidence="1" type="ORF">P5673_030168</name>
</gene>
<organism evidence="1 2">
    <name type="scientific">Acropora cervicornis</name>
    <name type="common">Staghorn coral</name>
    <dbReference type="NCBI Taxonomy" id="6130"/>
    <lineage>
        <taxon>Eukaryota</taxon>
        <taxon>Metazoa</taxon>
        <taxon>Cnidaria</taxon>
        <taxon>Anthozoa</taxon>
        <taxon>Hexacorallia</taxon>
        <taxon>Scleractinia</taxon>
        <taxon>Astrocoeniina</taxon>
        <taxon>Acroporidae</taxon>
        <taxon>Acropora</taxon>
    </lineage>
</organism>
<reference evidence="1" key="1">
    <citation type="journal article" date="2023" name="G3 (Bethesda)">
        <title>Whole genome assembly and annotation of the endangered Caribbean coral Acropora cervicornis.</title>
        <authorList>
            <person name="Selwyn J.D."/>
            <person name="Vollmer S.V."/>
        </authorList>
    </citation>
    <scope>NUCLEOTIDE SEQUENCE</scope>
    <source>
        <strain evidence="1">K2</strain>
    </source>
</reference>
<evidence type="ECO:0000313" key="2">
    <source>
        <dbReference type="Proteomes" id="UP001249851"/>
    </source>
</evidence>
<evidence type="ECO:0000313" key="1">
    <source>
        <dbReference type="EMBL" id="KAK2549344.1"/>
    </source>
</evidence>
<dbReference type="EMBL" id="JARQWQ010000127">
    <property type="protein sequence ID" value="KAK2549344.1"/>
    <property type="molecule type" value="Genomic_DNA"/>
</dbReference>
<comment type="caution">
    <text evidence="1">The sequence shown here is derived from an EMBL/GenBank/DDBJ whole genome shotgun (WGS) entry which is preliminary data.</text>
</comment>
<dbReference type="Proteomes" id="UP001249851">
    <property type="component" value="Unassembled WGS sequence"/>
</dbReference>
<name>A0AAD9PUH5_ACRCE</name>
<keyword evidence="2" id="KW-1185">Reference proteome</keyword>
<proteinExistence type="predicted"/>
<reference evidence="1" key="2">
    <citation type="journal article" date="2023" name="Science">
        <title>Genomic signatures of disease resistance in endangered staghorn corals.</title>
        <authorList>
            <person name="Vollmer S.V."/>
            <person name="Selwyn J.D."/>
            <person name="Despard B.A."/>
            <person name="Roesel C.L."/>
        </authorList>
    </citation>
    <scope>NUCLEOTIDE SEQUENCE</scope>
    <source>
        <strain evidence="1">K2</strain>
    </source>
</reference>